<dbReference type="EMBL" id="CP002559">
    <property type="protein sequence ID" value="ADZ07435.1"/>
    <property type="molecule type" value="Genomic_DNA"/>
</dbReference>
<sequence>MKTIDFGNDKVTNNTRFIYPAGQRLSGNELLGFISYNENTLRDRYRRNMHYYLGKHDILDEPNNKSDNINNKLVDNKIKPLEDSYNGFFAGIPPVISAEDETINDAIQDWNDENSFQDELNEISKQADIFGRSIVFIYQGEDKKPHLMHSSPEHAFIIYDDTVAHNPLAFVRYEVDDLKNWTSATGQLQYADKIYTFVGQEIIEDTETNDAAINPYGIVPAVEFYENEERQSVFEQVITLQDELDHVMSQKANQISYFDNAYMYMFGVALDEDKDGKPIFNFKENRLIYAPNIDPNSDPKVGFIQKPDADNMQENMIDHLQKSIYENTEIANLRDENFANNASGVAMQYKLLSMQNKADSKERKFTKALKQMYRIVFQTLFNNANQREQWSTLKFHFTRNLPDDIASMISAAKNAEGMVSQQTQLSLLPFVKDPQAEIEQINKEKQENIKNAQKAADSLPDYMKQDQESDSDAQEQ</sequence>
<name>F0TFE1_LACAM</name>
<dbReference type="Pfam" id="PF05133">
    <property type="entry name" value="SPP1_portal"/>
    <property type="match status" value="1"/>
</dbReference>
<proteinExistence type="predicted"/>
<dbReference type="OrthoDB" id="3189403at2"/>
<evidence type="ECO:0000313" key="2">
    <source>
        <dbReference type="EMBL" id="ADZ07435.1"/>
    </source>
</evidence>
<dbReference type="STRING" id="1604.LAC30SC_06555"/>
<protein>
    <submittedName>
        <fullName evidence="2">Prophage protein</fullName>
    </submittedName>
</protein>
<accession>F0TFE1</accession>
<organism evidence="2 3">
    <name type="scientific">Lactobacillus amylovorus</name>
    <dbReference type="NCBI Taxonomy" id="1604"/>
    <lineage>
        <taxon>Bacteria</taxon>
        <taxon>Bacillati</taxon>
        <taxon>Bacillota</taxon>
        <taxon>Bacilli</taxon>
        <taxon>Lactobacillales</taxon>
        <taxon>Lactobacillaceae</taxon>
        <taxon>Lactobacillus</taxon>
    </lineage>
</organism>
<reference evidence="2 3" key="1">
    <citation type="journal article" date="2011" name="J. Bacteriol.">
        <title>Complete genome sequencing of Lactobacillus acidophilus 30SC, isolated from swine intestine.</title>
        <authorList>
            <person name="Oh S."/>
            <person name="Roh H."/>
            <person name="Ko H.J."/>
            <person name="Kim S."/>
            <person name="Kim K.H."/>
            <person name="Lee S.E."/>
            <person name="Chang I.S."/>
            <person name="Kim S."/>
            <person name="Choi I.G."/>
        </authorList>
    </citation>
    <scope>NUCLEOTIDE SEQUENCE [LARGE SCALE GENOMIC DNA]</scope>
    <source>
        <strain evidence="2 3">30SC</strain>
    </source>
</reference>
<dbReference type="InterPro" id="IPR006428">
    <property type="entry name" value="Portal_SPP1-type"/>
</dbReference>
<dbReference type="RefSeq" id="WP_013642059.1">
    <property type="nucleotide sequence ID" value="NC_015214.1"/>
</dbReference>
<feature type="region of interest" description="Disordered" evidence="1">
    <location>
        <begin position="445"/>
        <end position="476"/>
    </location>
</feature>
<evidence type="ECO:0000313" key="3">
    <source>
        <dbReference type="Proteomes" id="UP000007491"/>
    </source>
</evidence>
<evidence type="ECO:0000256" key="1">
    <source>
        <dbReference type="SAM" id="MobiDB-lite"/>
    </source>
</evidence>
<gene>
    <name evidence="2" type="ordered locus">LAC30SC_06555</name>
</gene>
<dbReference type="KEGG" id="lai:LAC30SC_06555"/>
<reference key="2">
    <citation type="submission" date="2011-02" db="EMBL/GenBank/DDBJ databases">
        <authorList>
            <person name="Roh H."/>
            <person name="Ko H.-J."/>
            <person name="Kim S.-H."/>
            <person name="Choi I.-G."/>
            <person name="Oh S."/>
        </authorList>
    </citation>
    <scope>NUCLEOTIDE SEQUENCE</scope>
    <source>
        <strain>30SC</strain>
    </source>
</reference>
<dbReference type="Proteomes" id="UP000007491">
    <property type="component" value="Chromosome"/>
</dbReference>
<dbReference type="NCBIfam" id="TIGR01538">
    <property type="entry name" value="portal_SPP1"/>
    <property type="match status" value="1"/>
</dbReference>
<dbReference type="AlphaFoldDB" id="F0TFE1"/>
<dbReference type="HOGENOM" id="CLU_034083_2_0_9"/>
<dbReference type="InterPro" id="IPR021145">
    <property type="entry name" value="Portal_protein_SPP1_Gp6-like"/>
</dbReference>